<gene>
    <name evidence="4" type="ORF">ACFSVN_03805</name>
</gene>
<comment type="caution">
    <text evidence="4">The sequence shown here is derived from an EMBL/GenBank/DDBJ whole genome shotgun (WGS) entry which is preliminary data.</text>
</comment>
<dbReference type="PANTHER" id="PTHR44196">
    <property type="entry name" value="DEHYDROGENASE/REDUCTASE SDR FAMILY MEMBER 7B"/>
    <property type="match status" value="1"/>
</dbReference>
<dbReference type="CDD" id="cd05233">
    <property type="entry name" value="SDR_c"/>
    <property type="match status" value="1"/>
</dbReference>
<keyword evidence="5" id="KW-1185">Reference proteome</keyword>
<protein>
    <submittedName>
        <fullName evidence="4">SDR family NAD(P)-dependent oxidoreductase</fullName>
        <ecNumber evidence="4">1.-.-.-</ecNumber>
    </submittedName>
</protein>
<evidence type="ECO:0000256" key="3">
    <source>
        <dbReference type="RuleBase" id="RU000363"/>
    </source>
</evidence>
<comment type="similarity">
    <text evidence="1 3">Belongs to the short-chain dehydrogenases/reductases (SDR) family.</text>
</comment>
<dbReference type="Proteomes" id="UP001597460">
    <property type="component" value="Unassembled WGS sequence"/>
</dbReference>
<reference evidence="5" key="1">
    <citation type="journal article" date="2019" name="Int. J. Syst. Evol. Microbiol.">
        <title>The Global Catalogue of Microorganisms (GCM) 10K type strain sequencing project: providing services to taxonomists for standard genome sequencing and annotation.</title>
        <authorList>
            <consortium name="The Broad Institute Genomics Platform"/>
            <consortium name="The Broad Institute Genome Sequencing Center for Infectious Disease"/>
            <person name="Wu L."/>
            <person name="Ma J."/>
        </authorList>
    </citation>
    <scope>NUCLEOTIDE SEQUENCE [LARGE SCALE GENOMIC DNA]</scope>
    <source>
        <strain evidence="5">KCTC 52042</strain>
    </source>
</reference>
<dbReference type="PANTHER" id="PTHR44196:SF1">
    <property type="entry name" value="DEHYDROGENASE_REDUCTASE SDR FAMILY MEMBER 7B"/>
    <property type="match status" value="1"/>
</dbReference>
<dbReference type="EMBL" id="JBHULI010000004">
    <property type="protein sequence ID" value="MFD2531564.1"/>
    <property type="molecule type" value="Genomic_DNA"/>
</dbReference>
<keyword evidence="2 4" id="KW-0560">Oxidoreductase</keyword>
<sequence length="231" mass="24289">MSKNILVTGASRGIGYETALKLASQGHTVIVTARSEDKLNKLAKSSSSGRIIPVAADLTLNDDIQKLAAAVSELDTLDGLINNAGAVHREAFMDTDIEVFKSLMDVNVYGIVRLTKALKKYLVEGSHILNISSMSGYQGSLKFGGLSAYGAAKAAVVGLSEVLSAEFSSEGIAVNCLCIGAVQTEMLSEAFPGFQAPVSPEQMGTYIANFILSGHQFYNGKVLPVALNDPG</sequence>
<dbReference type="InterPro" id="IPR002347">
    <property type="entry name" value="SDR_fam"/>
</dbReference>
<evidence type="ECO:0000313" key="4">
    <source>
        <dbReference type="EMBL" id="MFD2531564.1"/>
    </source>
</evidence>
<dbReference type="GO" id="GO:0016491">
    <property type="term" value="F:oxidoreductase activity"/>
    <property type="evidence" value="ECO:0007669"/>
    <property type="project" value="UniProtKB-KW"/>
</dbReference>
<dbReference type="PRINTS" id="PR00081">
    <property type="entry name" value="GDHRDH"/>
</dbReference>
<dbReference type="RefSeq" id="WP_390298854.1">
    <property type="nucleotide sequence ID" value="NZ_JBHULI010000004.1"/>
</dbReference>
<organism evidence="4 5">
    <name type="scientific">Gracilimonas halophila</name>
    <dbReference type="NCBI Taxonomy" id="1834464"/>
    <lineage>
        <taxon>Bacteria</taxon>
        <taxon>Pseudomonadati</taxon>
        <taxon>Balneolota</taxon>
        <taxon>Balneolia</taxon>
        <taxon>Balneolales</taxon>
        <taxon>Balneolaceae</taxon>
        <taxon>Gracilimonas</taxon>
    </lineage>
</organism>
<evidence type="ECO:0000313" key="5">
    <source>
        <dbReference type="Proteomes" id="UP001597460"/>
    </source>
</evidence>
<dbReference type="Gene3D" id="3.40.50.720">
    <property type="entry name" value="NAD(P)-binding Rossmann-like Domain"/>
    <property type="match status" value="1"/>
</dbReference>
<dbReference type="Pfam" id="PF00106">
    <property type="entry name" value="adh_short"/>
    <property type="match status" value="1"/>
</dbReference>
<dbReference type="InterPro" id="IPR036291">
    <property type="entry name" value="NAD(P)-bd_dom_sf"/>
</dbReference>
<proteinExistence type="inferred from homology"/>
<accession>A0ABW5JHM1</accession>
<dbReference type="EC" id="1.-.-.-" evidence="4"/>
<evidence type="ECO:0000256" key="1">
    <source>
        <dbReference type="ARBA" id="ARBA00006484"/>
    </source>
</evidence>
<evidence type="ECO:0000256" key="2">
    <source>
        <dbReference type="ARBA" id="ARBA00023002"/>
    </source>
</evidence>
<dbReference type="PRINTS" id="PR00080">
    <property type="entry name" value="SDRFAMILY"/>
</dbReference>
<dbReference type="SUPFAM" id="SSF51735">
    <property type="entry name" value="NAD(P)-binding Rossmann-fold domains"/>
    <property type="match status" value="1"/>
</dbReference>
<name>A0ABW5JHM1_9BACT</name>